<dbReference type="InterPro" id="IPR036513">
    <property type="entry name" value="STAS_dom_sf"/>
</dbReference>
<dbReference type="SUPFAM" id="SSF52091">
    <property type="entry name" value="SpoIIaa-like"/>
    <property type="match status" value="1"/>
</dbReference>
<dbReference type="AlphaFoldDB" id="A0A541B7K8"/>
<dbReference type="EMBL" id="VIGH01000006">
    <property type="protein sequence ID" value="TQF68309.1"/>
    <property type="molecule type" value="Genomic_DNA"/>
</dbReference>
<gene>
    <name evidence="3" type="ORF">FK531_14515</name>
</gene>
<evidence type="ECO:0000259" key="2">
    <source>
        <dbReference type="PROSITE" id="PS50801"/>
    </source>
</evidence>
<keyword evidence="4" id="KW-1185">Reference proteome</keyword>
<organism evidence="3 4">
    <name type="scientific">Rhodococcus spelaei</name>
    <dbReference type="NCBI Taxonomy" id="2546320"/>
    <lineage>
        <taxon>Bacteria</taxon>
        <taxon>Bacillati</taxon>
        <taxon>Actinomycetota</taxon>
        <taxon>Actinomycetes</taxon>
        <taxon>Mycobacteriales</taxon>
        <taxon>Nocardiaceae</taxon>
        <taxon>Rhodococcus</taxon>
    </lineage>
</organism>
<evidence type="ECO:0000256" key="1">
    <source>
        <dbReference type="SAM" id="MobiDB-lite"/>
    </source>
</evidence>
<evidence type="ECO:0000313" key="4">
    <source>
        <dbReference type="Proteomes" id="UP000316256"/>
    </source>
</evidence>
<sequence>MTAATTLEHRLMAPHPDRPLYRSPDRGGCCHTAVVSVRGDLDATSIEQFRRVLDYAFSTCYHGVVIDLSKADFLSIGAAAQLADAKQRAVRSRLDLVLVSASPAVDHVLLVTGVGRLIGCHSTLRSAVAPLRAGADAPGHSGLSASRFRGTASSE</sequence>
<dbReference type="InterPro" id="IPR002645">
    <property type="entry name" value="STAS_dom"/>
</dbReference>
<protein>
    <submittedName>
        <fullName evidence="3">STAS domain-containing protein</fullName>
    </submittedName>
</protein>
<feature type="region of interest" description="Disordered" evidence="1">
    <location>
        <begin position="133"/>
        <end position="155"/>
    </location>
</feature>
<proteinExistence type="predicted"/>
<accession>A0A541B7K8</accession>
<dbReference type="GO" id="GO:0043856">
    <property type="term" value="F:anti-sigma factor antagonist activity"/>
    <property type="evidence" value="ECO:0007669"/>
    <property type="project" value="TreeGrafter"/>
</dbReference>
<dbReference type="Gene3D" id="3.30.750.24">
    <property type="entry name" value="STAS domain"/>
    <property type="match status" value="1"/>
</dbReference>
<reference evidence="3 4" key="1">
    <citation type="submission" date="2019-06" db="EMBL/GenBank/DDBJ databases">
        <title>Rhodococcus spaelei sp. nov., isolated from a cave.</title>
        <authorList>
            <person name="Lee S.D."/>
        </authorList>
    </citation>
    <scope>NUCLEOTIDE SEQUENCE [LARGE SCALE GENOMIC DNA]</scope>
    <source>
        <strain evidence="3 4">C9-5</strain>
    </source>
</reference>
<dbReference type="PANTHER" id="PTHR33495">
    <property type="entry name" value="ANTI-SIGMA FACTOR ANTAGONIST TM_1081-RELATED-RELATED"/>
    <property type="match status" value="1"/>
</dbReference>
<dbReference type="CDD" id="cd07043">
    <property type="entry name" value="STAS_anti-anti-sigma_factors"/>
    <property type="match status" value="1"/>
</dbReference>
<dbReference type="PANTHER" id="PTHR33495:SF2">
    <property type="entry name" value="ANTI-SIGMA FACTOR ANTAGONIST TM_1081-RELATED"/>
    <property type="match status" value="1"/>
</dbReference>
<dbReference type="PROSITE" id="PS50801">
    <property type="entry name" value="STAS"/>
    <property type="match status" value="1"/>
</dbReference>
<feature type="domain" description="STAS" evidence="2">
    <location>
        <begin position="34"/>
        <end position="131"/>
    </location>
</feature>
<evidence type="ECO:0000313" key="3">
    <source>
        <dbReference type="EMBL" id="TQF68309.1"/>
    </source>
</evidence>
<name>A0A541B7K8_9NOCA</name>
<dbReference type="RefSeq" id="WP_142100494.1">
    <property type="nucleotide sequence ID" value="NZ_VIGH01000006.1"/>
</dbReference>
<comment type="caution">
    <text evidence="3">The sequence shown here is derived from an EMBL/GenBank/DDBJ whole genome shotgun (WGS) entry which is preliminary data.</text>
</comment>
<dbReference type="Proteomes" id="UP000316256">
    <property type="component" value="Unassembled WGS sequence"/>
</dbReference>
<dbReference type="OrthoDB" id="4475512at2"/>
<dbReference type="Pfam" id="PF01740">
    <property type="entry name" value="STAS"/>
    <property type="match status" value="1"/>
</dbReference>